<evidence type="ECO:0000256" key="6">
    <source>
        <dbReference type="ARBA" id="ARBA00022989"/>
    </source>
</evidence>
<evidence type="ECO:0000256" key="5">
    <source>
        <dbReference type="ARBA" id="ARBA00022692"/>
    </source>
</evidence>
<evidence type="ECO:0000256" key="2">
    <source>
        <dbReference type="ARBA" id="ARBA00009142"/>
    </source>
</evidence>
<comment type="subcellular location">
    <subcellularLocation>
        <location evidence="1 8">Cell membrane</location>
        <topology evidence="1 8">Multi-pass membrane protein</topology>
    </subcellularLocation>
</comment>
<protein>
    <recommendedName>
        <fullName evidence="8">Probable membrane transporter protein</fullName>
    </recommendedName>
</protein>
<keyword evidence="10" id="KW-1185">Reference proteome</keyword>
<comment type="caution">
    <text evidence="9">The sequence shown here is derived from an EMBL/GenBank/DDBJ whole genome shotgun (WGS) entry which is preliminary data.</text>
</comment>
<accession>A0A512BRN4</accession>
<reference evidence="9 10" key="1">
    <citation type="submission" date="2019-07" db="EMBL/GenBank/DDBJ databases">
        <title>Whole genome shotgun sequence of Microvirga aerophila NBRC 106136.</title>
        <authorList>
            <person name="Hosoyama A."/>
            <person name="Uohara A."/>
            <person name="Ohji S."/>
            <person name="Ichikawa N."/>
        </authorList>
    </citation>
    <scope>NUCLEOTIDE SEQUENCE [LARGE SCALE GENOMIC DNA]</scope>
    <source>
        <strain evidence="9 10">NBRC 106136</strain>
    </source>
</reference>
<evidence type="ECO:0000256" key="8">
    <source>
        <dbReference type="RuleBase" id="RU363041"/>
    </source>
</evidence>
<feature type="transmembrane region" description="Helical" evidence="8">
    <location>
        <begin position="132"/>
        <end position="156"/>
    </location>
</feature>
<keyword evidence="3" id="KW-0813">Transport</keyword>
<keyword evidence="6 8" id="KW-1133">Transmembrane helix</keyword>
<keyword evidence="4 8" id="KW-1003">Cell membrane</keyword>
<dbReference type="EMBL" id="BJYU01000026">
    <property type="protein sequence ID" value="GEO14648.1"/>
    <property type="molecule type" value="Genomic_DNA"/>
</dbReference>
<evidence type="ECO:0000313" key="9">
    <source>
        <dbReference type="EMBL" id="GEO14648.1"/>
    </source>
</evidence>
<evidence type="ECO:0000256" key="4">
    <source>
        <dbReference type="ARBA" id="ARBA00022475"/>
    </source>
</evidence>
<comment type="similarity">
    <text evidence="2 8">Belongs to the 4-toluene sulfonate uptake permease (TSUP) (TC 2.A.102) family.</text>
</comment>
<feature type="transmembrane region" description="Helical" evidence="8">
    <location>
        <begin position="195"/>
        <end position="214"/>
    </location>
</feature>
<feature type="transmembrane region" description="Helical" evidence="8">
    <location>
        <begin position="101"/>
        <end position="120"/>
    </location>
</feature>
<dbReference type="InterPro" id="IPR002781">
    <property type="entry name" value="TM_pro_TauE-like"/>
</dbReference>
<feature type="transmembrane region" description="Helical" evidence="8">
    <location>
        <begin position="34"/>
        <end position="63"/>
    </location>
</feature>
<dbReference type="PANTHER" id="PTHR30269:SF32">
    <property type="entry name" value="MEMBRANE TRANSPORTER PROTEIN-RELATED"/>
    <property type="match status" value="1"/>
</dbReference>
<evidence type="ECO:0000256" key="7">
    <source>
        <dbReference type="ARBA" id="ARBA00023136"/>
    </source>
</evidence>
<dbReference type="PANTHER" id="PTHR30269">
    <property type="entry name" value="TRANSMEMBRANE PROTEIN YFCA"/>
    <property type="match status" value="1"/>
</dbReference>
<dbReference type="Pfam" id="PF01925">
    <property type="entry name" value="TauE"/>
    <property type="match status" value="1"/>
</dbReference>
<sequence>MAFSLSIMLILGLTFVLAGMVKGMIGLGLPTVAIGLLVLVMTPAQAAALLVIPSLVTNVWQLMAGPSVTAIGKRLWLMMAGIWIGTFLGIGLLTGPDPGPVIGGLGGALIVYGTIGLLGVRLTTAAGAERWLSPLVGAATGIVTGATGVFVIPAVPYLQSLGLGKDELVQALGLSFTVSTLALAAGLWHRDALPLADVGLSVLAVAPALAGMVAGQHIRNRVSPQAFRTCFFAGLVVLGGHLVFQAWG</sequence>
<evidence type="ECO:0000256" key="3">
    <source>
        <dbReference type="ARBA" id="ARBA00022448"/>
    </source>
</evidence>
<dbReference type="AlphaFoldDB" id="A0A512BRN4"/>
<dbReference type="OrthoDB" id="9800873at2"/>
<dbReference type="GO" id="GO:0005886">
    <property type="term" value="C:plasma membrane"/>
    <property type="evidence" value="ECO:0007669"/>
    <property type="project" value="UniProtKB-SubCell"/>
</dbReference>
<dbReference type="InterPro" id="IPR052017">
    <property type="entry name" value="TSUP"/>
</dbReference>
<feature type="transmembrane region" description="Helical" evidence="8">
    <location>
        <begin position="226"/>
        <end position="244"/>
    </location>
</feature>
<feature type="transmembrane region" description="Helical" evidence="8">
    <location>
        <begin position="75"/>
        <end position="95"/>
    </location>
</feature>
<dbReference type="RefSeq" id="WP_114187089.1">
    <property type="nucleotide sequence ID" value="NZ_BJYU01000026.1"/>
</dbReference>
<evidence type="ECO:0000313" key="10">
    <source>
        <dbReference type="Proteomes" id="UP000321085"/>
    </source>
</evidence>
<name>A0A512BRN4_9HYPH</name>
<keyword evidence="7 8" id="KW-0472">Membrane</keyword>
<organism evidence="9 10">
    <name type="scientific">Microvirga aerophila</name>
    <dbReference type="NCBI Taxonomy" id="670291"/>
    <lineage>
        <taxon>Bacteria</taxon>
        <taxon>Pseudomonadati</taxon>
        <taxon>Pseudomonadota</taxon>
        <taxon>Alphaproteobacteria</taxon>
        <taxon>Hyphomicrobiales</taxon>
        <taxon>Methylobacteriaceae</taxon>
        <taxon>Microvirga</taxon>
    </lineage>
</organism>
<keyword evidence="5 8" id="KW-0812">Transmembrane</keyword>
<evidence type="ECO:0000256" key="1">
    <source>
        <dbReference type="ARBA" id="ARBA00004651"/>
    </source>
</evidence>
<dbReference type="Proteomes" id="UP000321085">
    <property type="component" value="Unassembled WGS sequence"/>
</dbReference>
<proteinExistence type="inferred from homology"/>
<feature type="transmembrane region" description="Helical" evidence="8">
    <location>
        <begin position="168"/>
        <end position="188"/>
    </location>
</feature>
<gene>
    <name evidence="9" type="ORF">MAE02_23440</name>
</gene>